<evidence type="ECO:0000256" key="2">
    <source>
        <dbReference type="ARBA" id="ARBA00008566"/>
    </source>
</evidence>
<reference evidence="9" key="1">
    <citation type="submission" date="2020-11" db="EMBL/GenBank/DDBJ databases">
        <title>Kefir isolates.</title>
        <authorList>
            <person name="Marcisauskas S."/>
            <person name="Kim Y."/>
            <person name="Blasche S."/>
        </authorList>
    </citation>
    <scope>NUCLEOTIDE SEQUENCE</scope>
    <source>
        <strain evidence="9">Olga-1</strain>
    </source>
</reference>
<feature type="transmembrane region" description="Helical" evidence="8">
    <location>
        <begin position="439"/>
        <end position="460"/>
    </location>
</feature>
<evidence type="ECO:0000256" key="1">
    <source>
        <dbReference type="ARBA" id="ARBA00004651"/>
    </source>
</evidence>
<proteinExistence type="inferred from homology"/>
<dbReference type="InterPro" id="IPR051629">
    <property type="entry name" value="Sulfite_efflux_TDT"/>
</dbReference>
<feature type="transmembrane region" description="Helical" evidence="8">
    <location>
        <begin position="342"/>
        <end position="374"/>
    </location>
</feature>
<gene>
    <name evidence="9" type="primary">SSU1</name>
    <name evidence="9" type="ORF">C6P40_002509</name>
</gene>
<dbReference type="Proteomes" id="UP000697127">
    <property type="component" value="Unassembled WGS sequence"/>
</dbReference>
<evidence type="ECO:0000313" key="9">
    <source>
        <dbReference type="EMBL" id="KAG0690520.1"/>
    </source>
</evidence>
<keyword evidence="6 8" id="KW-1133">Transmembrane helix</keyword>
<dbReference type="Pfam" id="PF03595">
    <property type="entry name" value="SLAC1"/>
    <property type="match status" value="1"/>
</dbReference>
<feature type="transmembrane region" description="Helical" evidence="8">
    <location>
        <begin position="20"/>
        <end position="38"/>
    </location>
</feature>
<sequence length="475" mass="54624">MSKLIEVLHVILTNFHPLHFVSGMGIGITSGVMYNFPIESIRRGLKYIGIIYFFINLFVIIINHLLFSLKYLIFPYILKNDKRYQIKLFDLMHKPQLSVFLGASQMSFVTMVNMLHYLRPNWIIANFVLWWIVFFQSMCCVIFVTFFNFSNFTNPIKRKRKKKILNNINNDIEKQNLDDISINSLHSINSSLKSKSKLKLKSKFKSITMDDRFNSIVPVLMLPLVTCTVTASSGGLILSTLEDSKLMISMIIILIMLLSIALIGSFLCLNVIFVRLYIMGLPKNNLSFTLFVPIGLMGQSSWGYLLVSKEFIRTIKKGGFKIIGMKSNEMNSNFNSNLFENIIMIMSLIISISLIAFGILLTIWSILGVLYWYIGFPRIGKFKEKFLISNYDKKIYYIGMIFWSPTMWAATFPLATISLSSHEIFNITELIGFKILSTIYGISVIIITTWCMIGTFLFIVPWGKIRGVYNNNNNK</sequence>
<dbReference type="EMBL" id="PUHW01000028">
    <property type="protein sequence ID" value="KAG0690520.1"/>
    <property type="molecule type" value="Genomic_DNA"/>
</dbReference>
<keyword evidence="10" id="KW-1185">Reference proteome</keyword>
<dbReference type="GO" id="GO:0000319">
    <property type="term" value="F:sulfite transmembrane transporter activity"/>
    <property type="evidence" value="ECO:0007669"/>
    <property type="project" value="TreeGrafter"/>
</dbReference>
<evidence type="ECO:0000256" key="5">
    <source>
        <dbReference type="ARBA" id="ARBA00022692"/>
    </source>
</evidence>
<comment type="subcellular location">
    <subcellularLocation>
        <location evidence="1">Cell membrane</location>
        <topology evidence="1">Multi-pass membrane protein</topology>
    </subcellularLocation>
</comment>
<dbReference type="InterPro" id="IPR038665">
    <property type="entry name" value="Voltage-dep_anion_channel_sf"/>
</dbReference>
<name>A0A9P6WP27_9ASCO</name>
<keyword evidence="5 8" id="KW-0812">Transmembrane</keyword>
<evidence type="ECO:0000256" key="4">
    <source>
        <dbReference type="ARBA" id="ARBA00022475"/>
    </source>
</evidence>
<feature type="transmembrane region" description="Helical" evidence="8">
    <location>
        <begin position="395"/>
        <end position="419"/>
    </location>
</feature>
<feature type="transmembrane region" description="Helical" evidence="8">
    <location>
        <begin position="213"/>
        <end position="238"/>
    </location>
</feature>
<evidence type="ECO:0000256" key="8">
    <source>
        <dbReference type="SAM" id="Phobius"/>
    </source>
</evidence>
<dbReference type="PANTHER" id="PTHR31686:SF1">
    <property type="entry name" value="SULFITE EFFLUX PUMP SSU1"/>
    <property type="match status" value="1"/>
</dbReference>
<feature type="transmembrane region" description="Helical" evidence="8">
    <location>
        <begin position="50"/>
        <end position="78"/>
    </location>
</feature>
<evidence type="ECO:0000313" key="10">
    <source>
        <dbReference type="Proteomes" id="UP000697127"/>
    </source>
</evidence>
<keyword evidence="4" id="KW-1003">Cell membrane</keyword>
<comment type="similarity">
    <text evidence="2">Belongs to the tellurite-resistance/dicarboxylate transporter (TDT) family.</text>
</comment>
<protein>
    <submittedName>
        <fullName evidence="9">Plasma membrane sulfite pump involved in sulfite metabolism</fullName>
    </submittedName>
</protein>
<comment type="caution">
    <text evidence="9">The sequence shown here is derived from an EMBL/GenBank/DDBJ whole genome shotgun (WGS) entry which is preliminary data.</text>
</comment>
<feature type="transmembrane region" description="Helical" evidence="8">
    <location>
        <begin position="130"/>
        <end position="153"/>
    </location>
</feature>
<evidence type="ECO:0000256" key="3">
    <source>
        <dbReference type="ARBA" id="ARBA00022448"/>
    </source>
</evidence>
<evidence type="ECO:0000256" key="6">
    <source>
        <dbReference type="ARBA" id="ARBA00022989"/>
    </source>
</evidence>
<evidence type="ECO:0000256" key="7">
    <source>
        <dbReference type="ARBA" id="ARBA00023136"/>
    </source>
</evidence>
<keyword evidence="7 8" id="KW-0472">Membrane</keyword>
<feature type="transmembrane region" description="Helical" evidence="8">
    <location>
        <begin position="250"/>
        <end position="274"/>
    </location>
</feature>
<dbReference type="GO" id="GO:0005886">
    <property type="term" value="C:plasma membrane"/>
    <property type="evidence" value="ECO:0007669"/>
    <property type="project" value="UniProtKB-SubCell"/>
</dbReference>
<dbReference type="Gene3D" id="1.50.10.150">
    <property type="entry name" value="Voltage-dependent anion channel"/>
    <property type="match status" value="2"/>
</dbReference>
<accession>A0A9P6WP27</accession>
<dbReference type="InterPro" id="IPR004695">
    <property type="entry name" value="SLAC1/Mae1/Ssu1/TehA"/>
</dbReference>
<dbReference type="PANTHER" id="PTHR31686">
    <property type="match status" value="1"/>
</dbReference>
<dbReference type="AlphaFoldDB" id="A0A9P6WP27"/>
<feature type="transmembrane region" description="Helical" evidence="8">
    <location>
        <begin position="286"/>
        <end position="307"/>
    </location>
</feature>
<keyword evidence="3" id="KW-0813">Transport</keyword>
<organism evidence="9 10">
    <name type="scientific">Pichia californica</name>
    <dbReference type="NCBI Taxonomy" id="460514"/>
    <lineage>
        <taxon>Eukaryota</taxon>
        <taxon>Fungi</taxon>
        <taxon>Dikarya</taxon>
        <taxon>Ascomycota</taxon>
        <taxon>Saccharomycotina</taxon>
        <taxon>Pichiomycetes</taxon>
        <taxon>Pichiales</taxon>
        <taxon>Pichiaceae</taxon>
        <taxon>Pichia</taxon>
    </lineage>
</organism>